<accession>A0A4D5XF64</accession>
<dbReference type="EMBL" id="MK500412">
    <property type="protein sequence ID" value="QBK89293.1"/>
    <property type="molecule type" value="Genomic_DNA"/>
</dbReference>
<protein>
    <submittedName>
        <fullName evidence="1">Uncharacterized protein</fullName>
    </submittedName>
</protein>
<gene>
    <name evidence="1" type="ORF">LCMiAC02_03880</name>
</gene>
<reference evidence="1" key="1">
    <citation type="journal article" date="2019" name="MBio">
        <title>Virus Genomes from Deep Sea Sediments Expand the Ocean Megavirome and Support Independent Origins of Viral Gigantism.</title>
        <authorList>
            <person name="Backstrom D."/>
            <person name="Yutin N."/>
            <person name="Jorgensen S.L."/>
            <person name="Dharamshi J."/>
            <person name="Homa F."/>
            <person name="Zaremba-Niedwiedzka K."/>
            <person name="Spang A."/>
            <person name="Wolf Y.I."/>
            <person name="Koonin E.V."/>
            <person name="Ettema T.J."/>
        </authorList>
    </citation>
    <scope>NUCLEOTIDE SEQUENCE</scope>
</reference>
<proteinExistence type="predicted"/>
<name>A0A4D5XF64_9VIRU</name>
<organism evidence="1">
    <name type="scientific">Mimivirus LCMiAC02</name>
    <dbReference type="NCBI Taxonomy" id="2506609"/>
    <lineage>
        <taxon>Viruses</taxon>
        <taxon>Varidnaviria</taxon>
        <taxon>Bamfordvirae</taxon>
        <taxon>Nucleocytoviricota</taxon>
        <taxon>Megaviricetes</taxon>
        <taxon>Imitervirales</taxon>
        <taxon>Mimiviridae</taxon>
        <taxon>Klosneuvirinae</taxon>
    </lineage>
</organism>
<sequence>MYIVIVIGIIIALCVWIIYKNIKTNTPQNSINSISEILRILTRQSARWSIAASQDKSPLIAVLHANYGQGQSPHLATSCRGQDIYGP</sequence>
<evidence type="ECO:0000313" key="1">
    <source>
        <dbReference type="EMBL" id="QBK89293.1"/>
    </source>
</evidence>